<feature type="region of interest" description="Disordered" evidence="1">
    <location>
        <begin position="58"/>
        <end position="80"/>
    </location>
</feature>
<keyword evidence="3" id="KW-1185">Reference proteome</keyword>
<organism evidence="2 3">
    <name type="scientific">Gulo gulo</name>
    <name type="common">Wolverine</name>
    <name type="synonym">Gluton</name>
    <dbReference type="NCBI Taxonomy" id="48420"/>
    <lineage>
        <taxon>Eukaryota</taxon>
        <taxon>Metazoa</taxon>
        <taxon>Chordata</taxon>
        <taxon>Craniata</taxon>
        <taxon>Vertebrata</taxon>
        <taxon>Euteleostomi</taxon>
        <taxon>Mammalia</taxon>
        <taxon>Eutheria</taxon>
        <taxon>Laurasiatheria</taxon>
        <taxon>Carnivora</taxon>
        <taxon>Caniformia</taxon>
        <taxon>Musteloidea</taxon>
        <taxon>Mustelidae</taxon>
        <taxon>Guloninae</taxon>
        <taxon>Gulo</taxon>
    </lineage>
</organism>
<proteinExistence type="predicted"/>
<feature type="region of interest" description="Disordered" evidence="1">
    <location>
        <begin position="1"/>
        <end position="28"/>
    </location>
</feature>
<protein>
    <submittedName>
        <fullName evidence="2">Uncharacterized protein</fullName>
    </submittedName>
</protein>
<name>A0A9X9MF14_GULGU</name>
<reference evidence="2 3" key="1">
    <citation type="submission" date="2018-10" db="EMBL/GenBank/DDBJ databases">
        <authorList>
            <person name="Ekblom R."/>
            <person name="Jareborg N."/>
        </authorList>
    </citation>
    <scope>NUCLEOTIDE SEQUENCE [LARGE SCALE GENOMIC DNA]</scope>
    <source>
        <tissue evidence="2">Muscle</tissue>
    </source>
</reference>
<evidence type="ECO:0000313" key="2">
    <source>
        <dbReference type="EMBL" id="VCX43309.1"/>
    </source>
</evidence>
<accession>A0A9X9MF14</accession>
<sequence length="210" mass="22166">MRSKGGVCKALSASAPPPSNPLTGGFERVLSPGRGPVLSQGGISIPCCEGCSLGTELTPGPGGPIPGGQDDPPGPLGPWGQMSLPRTATLFLMLALLCVLRGGGARRGFPQFVLSPLSKMNIFLSTMQEGHLMMDFSVQNPRCPESRAQVLLIILSKNVTSPKRGVQGRLCLPRPQQEVLCLAEGPVVLYLYVLRGSCLVRALKPAPMRL</sequence>
<dbReference type="EMBL" id="CYRY02047324">
    <property type="protein sequence ID" value="VCX43309.1"/>
    <property type="molecule type" value="Genomic_DNA"/>
</dbReference>
<gene>
    <name evidence="2" type="ORF">BN2614_LOCUS1</name>
</gene>
<dbReference type="Proteomes" id="UP000269945">
    <property type="component" value="Unassembled WGS sequence"/>
</dbReference>
<comment type="caution">
    <text evidence="2">The sequence shown here is derived from an EMBL/GenBank/DDBJ whole genome shotgun (WGS) entry which is preliminary data.</text>
</comment>
<evidence type="ECO:0000313" key="3">
    <source>
        <dbReference type="Proteomes" id="UP000269945"/>
    </source>
</evidence>
<evidence type="ECO:0000256" key="1">
    <source>
        <dbReference type="SAM" id="MobiDB-lite"/>
    </source>
</evidence>
<dbReference type="AlphaFoldDB" id="A0A9X9MF14"/>